<keyword evidence="6" id="KW-1185">Reference proteome</keyword>
<evidence type="ECO:0000313" key="5">
    <source>
        <dbReference type="EMBL" id="RRR96889.1"/>
    </source>
</evidence>
<comment type="subcellular location">
    <subcellularLocation>
        <location evidence="1">Golgi apparatus membrane</location>
        <topology evidence="1">Peripheral membrane protein</topology>
        <orientation evidence="1">Cytoplasmic side</orientation>
    </subcellularLocation>
</comment>
<dbReference type="Proteomes" id="UP000277256">
    <property type="component" value="Unassembled WGS sequence"/>
</dbReference>
<evidence type="ECO:0000313" key="6">
    <source>
        <dbReference type="Proteomes" id="UP000277256"/>
    </source>
</evidence>
<dbReference type="GO" id="GO:0012505">
    <property type="term" value="C:endomembrane system"/>
    <property type="evidence" value="ECO:0007669"/>
    <property type="project" value="UniProtKB-ARBA"/>
</dbReference>
<comment type="caution">
    <text evidence="5">The sequence shown here is derived from an EMBL/GenBank/DDBJ whole genome shotgun (WGS) entry which is preliminary data.</text>
</comment>
<dbReference type="Gene3D" id="1.10.3630.10">
    <property type="entry name" value="yeast vps74-n-term truncation variant domain like"/>
    <property type="match status" value="1"/>
</dbReference>
<dbReference type="GO" id="GO:0005737">
    <property type="term" value="C:cytoplasm"/>
    <property type="evidence" value="ECO:0007669"/>
    <property type="project" value="UniProtKB-ARBA"/>
</dbReference>
<dbReference type="InterPro" id="IPR008628">
    <property type="entry name" value="GPP34-like"/>
</dbReference>
<gene>
    <name evidence="5" type="ORF">EIW28_20850</name>
</gene>
<reference evidence="5 6" key="1">
    <citation type="submission" date="2018-12" db="EMBL/GenBank/DDBJ databases">
        <title>Glycomyces sp. YIM 121974 draft genome.</title>
        <authorList>
            <person name="Li Q."/>
        </authorList>
    </citation>
    <scope>NUCLEOTIDE SEQUENCE [LARGE SCALE GENOMIC DNA]</scope>
    <source>
        <strain evidence="5 6">YIM 121974</strain>
    </source>
</reference>
<evidence type="ECO:0000256" key="1">
    <source>
        <dbReference type="ARBA" id="ARBA00004255"/>
    </source>
</evidence>
<dbReference type="Pfam" id="PF05719">
    <property type="entry name" value="GPP34"/>
    <property type="match status" value="1"/>
</dbReference>
<evidence type="ECO:0000256" key="2">
    <source>
        <dbReference type="ARBA" id="ARBA00023034"/>
    </source>
</evidence>
<keyword evidence="4" id="KW-0472">Membrane</keyword>
<keyword evidence="3" id="KW-0446">Lipid-binding</keyword>
<dbReference type="AlphaFoldDB" id="A0A426UT49"/>
<sequence length="262" mass="28438">MDNKLSSRAEIVGIPNSTAKTRDRIIIRSNAPVLEGSLPVPDAPTPRLVYDAFLITAYHDFYKPAVAPRVIGLGLGAALLAELVFSGHLAVRSHEGRDLVLSEPRGGPPRDSLGLWLTELVQGEPEHLAVPDWLEYLAIADTQTKTAEHMVVAGLMVRGEQRSRWLGKVQVTYDAADALIAQAPLARLRRYLSTMDRRMPLLDAFLLALTEAVGLSKSLYSQMPSGAREYAEGHLRVLPAPLQAIRGHLTAAVADTAITGNL</sequence>
<dbReference type="GO" id="GO:0070273">
    <property type="term" value="F:phosphatidylinositol-4-phosphate binding"/>
    <property type="evidence" value="ECO:0007669"/>
    <property type="project" value="InterPro"/>
</dbReference>
<evidence type="ECO:0008006" key="7">
    <source>
        <dbReference type="Google" id="ProtNLM"/>
    </source>
</evidence>
<keyword evidence="2" id="KW-0333">Golgi apparatus</keyword>
<evidence type="ECO:0000256" key="3">
    <source>
        <dbReference type="ARBA" id="ARBA00023121"/>
    </source>
</evidence>
<name>A0A426UT49_9ACTN</name>
<accession>A0A426UT49</accession>
<proteinExistence type="predicted"/>
<protein>
    <recommendedName>
        <fullName evidence="7">GPP34 family phosphoprotein</fullName>
    </recommendedName>
</protein>
<organism evidence="5 6">
    <name type="scientific">Glycomyces terrestris</name>
    <dbReference type="NCBI Taxonomy" id="2493553"/>
    <lineage>
        <taxon>Bacteria</taxon>
        <taxon>Bacillati</taxon>
        <taxon>Actinomycetota</taxon>
        <taxon>Actinomycetes</taxon>
        <taxon>Glycomycetales</taxon>
        <taxon>Glycomycetaceae</taxon>
        <taxon>Glycomyces</taxon>
    </lineage>
</organism>
<evidence type="ECO:0000256" key="4">
    <source>
        <dbReference type="ARBA" id="ARBA00023136"/>
    </source>
</evidence>
<dbReference type="InterPro" id="IPR038261">
    <property type="entry name" value="GPP34-like_sf"/>
</dbReference>
<dbReference type="EMBL" id="RSEB01000006">
    <property type="protein sequence ID" value="RRR96889.1"/>
    <property type="molecule type" value="Genomic_DNA"/>
</dbReference>